<dbReference type="PIRSF" id="PIRSF037949">
    <property type="entry name" value="Transl_init_eIF-3_RNA-bind"/>
    <property type="match status" value="1"/>
</dbReference>
<keyword evidence="1 5" id="KW-0963">Cytoplasm</keyword>
<dbReference type="AlphaFoldDB" id="A0AAU9G327"/>
<dbReference type="GO" id="GO:0003723">
    <property type="term" value="F:RNA binding"/>
    <property type="evidence" value="ECO:0007669"/>
    <property type="project" value="UniProtKB-UniRule"/>
</dbReference>
<dbReference type="InterPro" id="IPR012677">
    <property type="entry name" value="Nucleotide-bd_a/b_plait_sf"/>
</dbReference>
<evidence type="ECO:0000256" key="2">
    <source>
        <dbReference type="ARBA" id="ARBA00022540"/>
    </source>
</evidence>
<dbReference type="InterPro" id="IPR035979">
    <property type="entry name" value="RBD_domain_sf"/>
</dbReference>
<gene>
    <name evidence="5" type="primary">eIF3g</name>
    <name evidence="5" type="synonym">eIF3-S4</name>
    <name evidence="8" type="ORF">DMAD_01856</name>
</gene>
<name>A0AAU9G327_DROMD</name>
<dbReference type="PROSITE" id="PS50102">
    <property type="entry name" value="RRM"/>
    <property type="match status" value="1"/>
</dbReference>
<protein>
    <recommendedName>
        <fullName evidence="5">Eukaryotic translation initiation factor 3 subunit G</fullName>
        <shortName evidence="5">eIF3g</shortName>
    </recommendedName>
    <alternativeName>
        <fullName evidence="5">Eukaryotic translation initiation factor 3 RNA-binding subunit</fullName>
        <shortName evidence="5">eIF-3 RNA-binding subunit</shortName>
    </alternativeName>
    <alternativeName>
        <fullName evidence="5">Eukaryotic translation initiation factor 3 subunit 4</fullName>
    </alternativeName>
</protein>
<dbReference type="GO" id="GO:0001732">
    <property type="term" value="P:formation of cytoplasmic translation initiation complex"/>
    <property type="evidence" value="ECO:0007669"/>
    <property type="project" value="UniProtKB-UniRule"/>
</dbReference>
<dbReference type="Pfam" id="PF00076">
    <property type="entry name" value="RRM_1"/>
    <property type="match status" value="1"/>
</dbReference>
<evidence type="ECO:0000313" key="9">
    <source>
        <dbReference type="Proteomes" id="UP001500889"/>
    </source>
</evidence>
<dbReference type="GO" id="GO:0016282">
    <property type="term" value="C:eukaryotic 43S preinitiation complex"/>
    <property type="evidence" value="ECO:0007669"/>
    <property type="project" value="UniProtKB-UniRule"/>
</dbReference>
<keyword evidence="9" id="KW-1185">Reference proteome</keyword>
<dbReference type="SUPFAM" id="SSF54928">
    <property type="entry name" value="RNA-binding domain, RBD"/>
    <property type="match status" value="1"/>
</dbReference>
<evidence type="ECO:0000256" key="1">
    <source>
        <dbReference type="ARBA" id="ARBA00022490"/>
    </source>
</evidence>
<comment type="subunit">
    <text evidence="5">Component of the eukaryotic translation initiation factor 3 (eIF-3) complex. The eIF-3 complex interacts with pix.</text>
</comment>
<comment type="similarity">
    <text evidence="5">Belongs to the eIF-3 subunit G family.</text>
</comment>
<dbReference type="InterPro" id="IPR024675">
    <property type="entry name" value="eIF3g_N"/>
</dbReference>
<proteinExistence type="inferred from homology"/>
<feature type="domain" description="RRM" evidence="7">
    <location>
        <begin position="194"/>
        <end position="272"/>
    </location>
</feature>
<dbReference type="Gene3D" id="3.30.70.330">
    <property type="match status" value="1"/>
</dbReference>
<comment type="subcellular location">
    <subcellularLocation>
        <location evidence="5">Cytoplasm</location>
    </subcellularLocation>
</comment>
<evidence type="ECO:0000256" key="5">
    <source>
        <dbReference type="HAMAP-Rule" id="MF_03006"/>
    </source>
</evidence>
<dbReference type="GO" id="GO:0003743">
    <property type="term" value="F:translation initiation factor activity"/>
    <property type="evidence" value="ECO:0007669"/>
    <property type="project" value="UniProtKB-UniRule"/>
</dbReference>
<dbReference type="Pfam" id="PF12353">
    <property type="entry name" value="eIF3g"/>
    <property type="match status" value="1"/>
</dbReference>
<keyword evidence="3 6" id="KW-0694">RNA-binding</keyword>
<keyword evidence="4 5" id="KW-0648">Protein biosynthesis</keyword>
<evidence type="ECO:0000313" key="8">
    <source>
        <dbReference type="EMBL" id="BFG02308.1"/>
    </source>
</evidence>
<dbReference type="HAMAP" id="MF_03006">
    <property type="entry name" value="eIF3g"/>
    <property type="match status" value="1"/>
</dbReference>
<evidence type="ECO:0000256" key="3">
    <source>
        <dbReference type="ARBA" id="ARBA00022884"/>
    </source>
</evidence>
<dbReference type="InterPro" id="IPR000504">
    <property type="entry name" value="RRM_dom"/>
</dbReference>
<comment type="function">
    <text evidence="5">RNA-binding component of the eukaryotic translation initiation factor 3 (eIF-3) complex, which is involved in protein synthesis of a specialized repertoire of mRNAs and, together with other initiation factors, stimulates binding of mRNA and methionyl-tRNAi to the 40S ribosome. The eIF-3 complex specifically targets and initiates translation of a subset of mRNAs involved in cell proliferation. This subunit can bind 18S rRNA.</text>
</comment>
<accession>A0AAU9G327</accession>
<dbReference type="GO" id="GO:0005852">
    <property type="term" value="C:eukaryotic translation initiation factor 3 complex"/>
    <property type="evidence" value="ECO:0007669"/>
    <property type="project" value="UniProtKB-UniRule"/>
</dbReference>
<evidence type="ECO:0000256" key="4">
    <source>
        <dbReference type="ARBA" id="ARBA00022917"/>
    </source>
</evidence>
<evidence type="ECO:0000259" key="7">
    <source>
        <dbReference type="PROSITE" id="PS50102"/>
    </source>
</evidence>
<keyword evidence="2 5" id="KW-0396">Initiation factor</keyword>
<dbReference type="InterPro" id="IPR034240">
    <property type="entry name" value="eIF3G_RRM"/>
</dbReference>
<organism evidence="8 9">
    <name type="scientific">Drosophila madeirensis</name>
    <name type="common">Fruit fly</name>
    <dbReference type="NCBI Taxonomy" id="30013"/>
    <lineage>
        <taxon>Eukaryota</taxon>
        <taxon>Metazoa</taxon>
        <taxon>Ecdysozoa</taxon>
        <taxon>Arthropoda</taxon>
        <taxon>Hexapoda</taxon>
        <taxon>Insecta</taxon>
        <taxon>Pterygota</taxon>
        <taxon>Neoptera</taxon>
        <taxon>Endopterygota</taxon>
        <taxon>Diptera</taxon>
        <taxon>Brachycera</taxon>
        <taxon>Muscomorpha</taxon>
        <taxon>Ephydroidea</taxon>
        <taxon>Drosophilidae</taxon>
        <taxon>Drosophila</taxon>
        <taxon>Sophophora</taxon>
    </lineage>
</organism>
<dbReference type="EMBL" id="AP029266">
    <property type="protein sequence ID" value="BFG02308.1"/>
    <property type="molecule type" value="Genomic_DNA"/>
</dbReference>
<dbReference type="PANTHER" id="PTHR10352">
    <property type="entry name" value="EUKARYOTIC TRANSLATION INITIATION FACTOR 3 SUBUNIT G"/>
    <property type="match status" value="1"/>
</dbReference>
<dbReference type="CDD" id="cd12933">
    <property type="entry name" value="eIF3G"/>
    <property type="match status" value="1"/>
</dbReference>
<dbReference type="GO" id="GO:0033290">
    <property type="term" value="C:eukaryotic 48S preinitiation complex"/>
    <property type="evidence" value="ECO:0007669"/>
    <property type="project" value="UniProtKB-UniRule"/>
</dbReference>
<dbReference type="Proteomes" id="UP001500889">
    <property type="component" value="Chromosome A"/>
</dbReference>
<dbReference type="InterPro" id="IPR017334">
    <property type="entry name" value="eIF3_g"/>
</dbReference>
<sequence>MNLMKTSWADEVAADYVDGLPPTKVHTDGNFKYVTEYKFNEEGKKVKVVRTYKIQKQTVPKVVAHRRNWLKFGDSIGDKPGPSSQTTMVSEEVHMVFLSSKELEQAHEPQMEEPGKKIAKCRICNGEHWSVNCPYKGTAMDSKTLMESKATAAAAAAVSDTSKTGKYVPPFLKAGGCANNGSAVGGKAWDRDRSAVRISNLPESMTEADLEELVKNIGPHNKLFLAREKNTGLCKGFAFVNFKFRHDAAAAIEILNGHGYDHLILSVEWSKPQS</sequence>
<dbReference type="SMART" id="SM00360">
    <property type="entry name" value="RRM"/>
    <property type="match status" value="1"/>
</dbReference>
<dbReference type="CDD" id="cd12408">
    <property type="entry name" value="RRM_eIF3G_like"/>
    <property type="match status" value="1"/>
</dbReference>
<evidence type="ECO:0000256" key="6">
    <source>
        <dbReference type="PROSITE-ProRule" id="PRU00176"/>
    </source>
</evidence>
<reference evidence="8 9" key="1">
    <citation type="submission" date="2024-02" db="EMBL/GenBank/DDBJ databases">
        <title>A chromosome-level genome assembly of Drosophila madeirensis, a fruit fly species endemic to Madeira island.</title>
        <authorList>
            <person name="Tomihara K."/>
            <person name="Llopart A."/>
            <person name="Yamamoto D."/>
        </authorList>
    </citation>
    <scope>NUCLEOTIDE SEQUENCE [LARGE SCALE GENOMIC DNA]</scope>
    <source>
        <strain evidence="8 9">RF1</strain>
    </source>
</reference>